<feature type="transmembrane region" description="Helical" evidence="12">
    <location>
        <begin position="232"/>
        <end position="252"/>
    </location>
</feature>
<dbReference type="EC" id="2.5.1.42" evidence="12"/>
<dbReference type="HAMAP" id="MF_01286">
    <property type="entry name" value="DGGGP_synth"/>
    <property type="match status" value="1"/>
</dbReference>
<evidence type="ECO:0000256" key="5">
    <source>
        <dbReference type="ARBA" id="ARBA00022692"/>
    </source>
</evidence>
<evidence type="ECO:0000313" key="14">
    <source>
        <dbReference type="Proteomes" id="UP000199079"/>
    </source>
</evidence>
<feature type="transmembrane region" description="Helical" evidence="12">
    <location>
        <begin position="136"/>
        <end position="154"/>
    </location>
</feature>
<comment type="pathway">
    <text evidence="12">Membrane lipid metabolism; glycerophospholipid metabolism.</text>
</comment>
<evidence type="ECO:0000256" key="3">
    <source>
        <dbReference type="ARBA" id="ARBA00022516"/>
    </source>
</evidence>
<protein>
    <recommendedName>
        <fullName evidence="12">Digeranylgeranylglyceryl phosphate synthase</fullName>
        <shortName evidence="12">DGGGP synthase</shortName>
        <shortName evidence="12">DGGGPS</shortName>
        <ecNumber evidence="12">2.5.1.42</ecNumber>
    </recommendedName>
    <alternativeName>
        <fullName evidence="12">(S)-2,3-di-O-geranylgeranylglyceryl phosphate synthase</fullName>
    </alternativeName>
    <alternativeName>
        <fullName evidence="12">Geranylgeranylglycerol-phosphate geranylgeranyltransferase</fullName>
    </alternativeName>
</protein>
<dbReference type="Gene3D" id="1.10.357.140">
    <property type="entry name" value="UbiA prenyltransferase"/>
    <property type="match status" value="1"/>
</dbReference>
<keyword evidence="7 12" id="KW-1133">Transmembrane helix</keyword>
<dbReference type="GO" id="GO:0047295">
    <property type="term" value="F:geranylgeranylglycerol-phosphate geranylgeranyltransferase activity"/>
    <property type="evidence" value="ECO:0007669"/>
    <property type="project" value="UniProtKB-UniRule"/>
</dbReference>
<comment type="function">
    <text evidence="12">Prenyltransferase that catalyzes the transfer of the geranylgeranyl moiety of geranylgeranyl diphosphate (GGPP) to the C2 hydroxyl of (S)-3-O-geranylgeranylglyceryl phosphate (GGGP). This reaction is the second ether-bond-formation step in the biosynthesis of archaeal membrane lipids.</text>
</comment>
<dbReference type="RefSeq" id="WP_092732603.1">
    <property type="nucleotide sequence ID" value="NZ_FNPC01000005.1"/>
</dbReference>
<keyword evidence="11 12" id="KW-1208">Phospholipid metabolism</keyword>
<dbReference type="GO" id="GO:0005886">
    <property type="term" value="C:plasma membrane"/>
    <property type="evidence" value="ECO:0007669"/>
    <property type="project" value="UniProtKB-SubCell"/>
</dbReference>
<dbReference type="InterPro" id="IPR000537">
    <property type="entry name" value="UbiA_prenyltransferase"/>
</dbReference>
<feature type="transmembrane region" description="Helical" evidence="12">
    <location>
        <begin position="44"/>
        <end position="62"/>
    </location>
</feature>
<dbReference type="EMBL" id="FNPC01000005">
    <property type="protein sequence ID" value="SDY40032.1"/>
    <property type="molecule type" value="Genomic_DNA"/>
</dbReference>
<name>A0A1H3JJD0_9EURY</name>
<evidence type="ECO:0000256" key="4">
    <source>
        <dbReference type="ARBA" id="ARBA00022679"/>
    </source>
</evidence>
<feature type="transmembrane region" description="Helical" evidence="12">
    <location>
        <begin position="111"/>
        <end position="129"/>
    </location>
</feature>
<dbReference type="Proteomes" id="UP000199079">
    <property type="component" value="Unassembled WGS sequence"/>
</dbReference>
<dbReference type="GO" id="GO:0046474">
    <property type="term" value="P:glycerophospholipid biosynthetic process"/>
    <property type="evidence" value="ECO:0007669"/>
    <property type="project" value="UniProtKB-UniRule"/>
</dbReference>
<gene>
    <name evidence="13" type="ORF">SAMN05216564_10537</name>
</gene>
<proteinExistence type="inferred from homology"/>
<dbReference type="UniPathway" id="UPA00940"/>
<dbReference type="Gene3D" id="1.20.120.1780">
    <property type="entry name" value="UbiA prenyltransferase"/>
    <property type="match status" value="1"/>
</dbReference>
<comment type="catalytic activity">
    <reaction evidence="12">
        <text>sn-3-O-(geranylgeranyl)glycerol 1-phosphate + (2E,6E,10E)-geranylgeranyl diphosphate = 2,3-bis-O-(geranylgeranyl)-sn-glycerol 1-phosphate + diphosphate</text>
        <dbReference type="Rhea" id="RHEA:18109"/>
        <dbReference type="ChEBI" id="CHEBI:33019"/>
        <dbReference type="ChEBI" id="CHEBI:57677"/>
        <dbReference type="ChEBI" id="CHEBI:58756"/>
        <dbReference type="ChEBI" id="CHEBI:58837"/>
        <dbReference type="EC" id="2.5.1.42"/>
    </reaction>
</comment>
<organism evidence="13 14">
    <name type="scientific">Halopenitus persicus</name>
    <dbReference type="NCBI Taxonomy" id="1048396"/>
    <lineage>
        <taxon>Archaea</taxon>
        <taxon>Methanobacteriati</taxon>
        <taxon>Methanobacteriota</taxon>
        <taxon>Stenosarchaea group</taxon>
        <taxon>Halobacteria</taxon>
        <taxon>Halobacteriales</taxon>
        <taxon>Haloferacaceae</taxon>
        <taxon>Halopenitus</taxon>
    </lineage>
</organism>
<feature type="transmembrane region" description="Helical" evidence="12">
    <location>
        <begin position="83"/>
        <end position="105"/>
    </location>
</feature>
<dbReference type="CDD" id="cd13961">
    <property type="entry name" value="PT_UbiA_DGGGPS"/>
    <property type="match status" value="1"/>
</dbReference>
<keyword evidence="14" id="KW-1185">Reference proteome</keyword>
<evidence type="ECO:0000256" key="9">
    <source>
        <dbReference type="ARBA" id="ARBA00023136"/>
    </source>
</evidence>
<accession>A0A1H3JJD0</accession>
<evidence type="ECO:0000256" key="8">
    <source>
        <dbReference type="ARBA" id="ARBA00023098"/>
    </source>
</evidence>
<feature type="transmembrane region" description="Helical" evidence="12">
    <location>
        <begin position="205"/>
        <end position="226"/>
    </location>
</feature>
<evidence type="ECO:0000256" key="1">
    <source>
        <dbReference type="ARBA" id="ARBA00004651"/>
    </source>
</evidence>
<dbReference type="InterPro" id="IPR023547">
    <property type="entry name" value="DGGGP_synth"/>
</dbReference>
<dbReference type="AlphaFoldDB" id="A0A1H3JJD0"/>
<dbReference type="Pfam" id="PF01040">
    <property type="entry name" value="UbiA"/>
    <property type="match status" value="1"/>
</dbReference>
<keyword evidence="3 12" id="KW-0444">Lipid biosynthesis</keyword>
<reference evidence="14" key="1">
    <citation type="submission" date="2016-10" db="EMBL/GenBank/DDBJ databases">
        <authorList>
            <person name="Varghese N."/>
            <person name="Submissions S."/>
        </authorList>
    </citation>
    <scope>NUCLEOTIDE SEQUENCE [LARGE SCALE GENOMIC DNA]</scope>
    <source>
        <strain evidence="14">DC30,IBRC 10041,KCTC 4046</strain>
    </source>
</reference>
<dbReference type="InterPro" id="IPR050475">
    <property type="entry name" value="Prenyltransferase_related"/>
</dbReference>
<evidence type="ECO:0000256" key="10">
    <source>
        <dbReference type="ARBA" id="ARBA00023209"/>
    </source>
</evidence>
<keyword evidence="5 12" id="KW-0812">Transmembrane</keyword>
<feature type="transmembrane region" description="Helical" evidence="12">
    <location>
        <begin position="160"/>
        <end position="179"/>
    </location>
</feature>
<comment type="cofactor">
    <cofactor evidence="12">
        <name>Mg(2+)</name>
        <dbReference type="ChEBI" id="CHEBI:18420"/>
    </cofactor>
</comment>
<dbReference type="GO" id="GO:0000287">
    <property type="term" value="F:magnesium ion binding"/>
    <property type="evidence" value="ECO:0007669"/>
    <property type="project" value="UniProtKB-UniRule"/>
</dbReference>
<feature type="transmembrane region" description="Helical" evidence="12">
    <location>
        <begin position="264"/>
        <end position="281"/>
    </location>
</feature>
<dbReference type="PANTHER" id="PTHR42723:SF1">
    <property type="entry name" value="CHLOROPHYLL SYNTHASE, CHLOROPLASTIC"/>
    <property type="match status" value="1"/>
</dbReference>
<evidence type="ECO:0000256" key="11">
    <source>
        <dbReference type="ARBA" id="ARBA00023264"/>
    </source>
</evidence>
<evidence type="ECO:0000256" key="6">
    <source>
        <dbReference type="ARBA" id="ARBA00022842"/>
    </source>
</evidence>
<sequence length="282" mass="28648">MSMRRRVRGAIELTRPLNAISAGVLTGTGAYVAGGAVLGADADVVLAAVVATVLATGAGNAVNDYFDREIDRVNRPDRPIPRGAIAARGALAFSLLLFAGAIVAALALPPAAIGLAVFNLVLLVAYTELFKGLPGVGNVVVGFLTGSTFLFGGAAVGRPLGAGVLFALAAVATVTREIVKDVEDVAGDREEGLNTLPIAIGERRALWIGVVILVAAVLASAGPYVWGTFGSAYLLLIVPADALMLASAVQAFRDPGAAQRRIKVGMLLAVVAFIAGRAVPVG</sequence>
<dbReference type="PANTHER" id="PTHR42723">
    <property type="entry name" value="CHLOROPHYLL SYNTHASE"/>
    <property type="match status" value="1"/>
</dbReference>
<comment type="subcellular location">
    <subcellularLocation>
        <location evidence="1 12">Cell membrane</location>
        <topology evidence="1 12">Multi-pass membrane protein</topology>
    </subcellularLocation>
</comment>
<keyword evidence="9 12" id="KW-0472">Membrane</keyword>
<evidence type="ECO:0000313" key="13">
    <source>
        <dbReference type="EMBL" id="SDY40032.1"/>
    </source>
</evidence>
<evidence type="ECO:0000256" key="12">
    <source>
        <dbReference type="HAMAP-Rule" id="MF_01286"/>
    </source>
</evidence>
<evidence type="ECO:0000256" key="2">
    <source>
        <dbReference type="ARBA" id="ARBA00022475"/>
    </source>
</evidence>
<comment type="similarity">
    <text evidence="12">Belongs to the UbiA prenyltransferase family. DGGGP synthase subfamily.</text>
</comment>
<feature type="transmembrane region" description="Helical" evidence="12">
    <location>
        <begin position="20"/>
        <end position="38"/>
    </location>
</feature>
<dbReference type="OrthoDB" id="11851at2157"/>
<dbReference type="InterPro" id="IPR044878">
    <property type="entry name" value="UbiA_sf"/>
</dbReference>
<keyword evidence="10 12" id="KW-0594">Phospholipid biosynthesis</keyword>
<keyword evidence="4 12" id="KW-0808">Transferase</keyword>
<keyword evidence="6 12" id="KW-0460">Magnesium</keyword>
<keyword evidence="2 12" id="KW-1003">Cell membrane</keyword>
<evidence type="ECO:0000256" key="7">
    <source>
        <dbReference type="ARBA" id="ARBA00022989"/>
    </source>
</evidence>
<dbReference type="NCBIfam" id="NF009521">
    <property type="entry name" value="PRK12882.1"/>
    <property type="match status" value="1"/>
</dbReference>
<keyword evidence="8 12" id="KW-0443">Lipid metabolism</keyword>